<evidence type="ECO:0008006" key="3">
    <source>
        <dbReference type="Google" id="ProtNLM"/>
    </source>
</evidence>
<sequence>MSNRIKELRNLILSRKLYLESLFSLVEGDWKTSRFAPSISYWHTKILQSENMISQLLDCVDSIGYAVSCINGTSHNYVRGRNVVVDFEKQSNYICLRELDDSFELAADEISARVTKQRSQRWCKLRESSRITGSTLYKALGFGTLKDQQEHYDKVFHGIQKPISVELQNLFDYGTNNENNALATLLGKILPVYFPTLSYREDGCEMVPLGDSYAVIRVNGSGVDYAGNTEVAFKFKCPNPDNKRTPGVHYNFPNYYTTQVLSQMSAKKCHRLVYLSFTPESATLFDGSFDVDIWKEIWKIAEVLYGKSTTKRPTQRDPLANAVGKQLDEFARKCQFIAEFPSLRYQACKCPDVSSIDGVFMQHGSYVDVQPTIFTFADLSASLESTMNAFKDTSDILRKPAKEVIVTVVSDLDRLSTPFSPYAGLAVPIQYGFSGFSLTMTTARNFIGEAIRACNSRNLNVKVIVFDGQFLELAVSDASGKPLTVCKFMKALWEKVYKMPKNEKLSFLLHSSSQCGSPQNITKALNKKSKSVKSKDESKIDKEYAVIDILKYLPEDLLKELDEETMKSITEARQMATYRNAKKNVEDQTNSEDSGVDKTDACTTDFKTLRET</sequence>
<dbReference type="InterPro" id="IPR011604">
    <property type="entry name" value="PDDEXK-like_dom_sf"/>
</dbReference>
<dbReference type="EMBL" id="JH818267">
    <property type="protein sequence ID" value="EKC39382.1"/>
    <property type="molecule type" value="Genomic_DNA"/>
</dbReference>
<dbReference type="InParanoid" id="K1QQZ5"/>
<feature type="region of interest" description="Disordered" evidence="1">
    <location>
        <begin position="580"/>
        <end position="600"/>
    </location>
</feature>
<dbReference type="AlphaFoldDB" id="K1QQZ5"/>
<accession>K1QQZ5</accession>
<reference evidence="2" key="1">
    <citation type="journal article" date="2012" name="Nature">
        <title>The oyster genome reveals stress adaptation and complexity of shell formation.</title>
        <authorList>
            <person name="Zhang G."/>
            <person name="Fang X."/>
            <person name="Guo X."/>
            <person name="Li L."/>
            <person name="Luo R."/>
            <person name="Xu F."/>
            <person name="Yang P."/>
            <person name="Zhang L."/>
            <person name="Wang X."/>
            <person name="Qi H."/>
            <person name="Xiong Z."/>
            <person name="Que H."/>
            <person name="Xie Y."/>
            <person name="Holland P.W."/>
            <person name="Paps J."/>
            <person name="Zhu Y."/>
            <person name="Wu F."/>
            <person name="Chen Y."/>
            <person name="Wang J."/>
            <person name="Peng C."/>
            <person name="Meng J."/>
            <person name="Yang L."/>
            <person name="Liu J."/>
            <person name="Wen B."/>
            <person name="Zhang N."/>
            <person name="Huang Z."/>
            <person name="Zhu Q."/>
            <person name="Feng Y."/>
            <person name="Mount A."/>
            <person name="Hedgecock D."/>
            <person name="Xu Z."/>
            <person name="Liu Y."/>
            <person name="Domazet-Loso T."/>
            <person name="Du Y."/>
            <person name="Sun X."/>
            <person name="Zhang S."/>
            <person name="Liu B."/>
            <person name="Cheng P."/>
            <person name="Jiang X."/>
            <person name="Li J."/>
            <person name="Fan D."/>
            <person name="Wang W."/>
            <person name="Fu W."/>
            <person name="Wang T."/>
            <person name="Wang B."/>
            <person name="Zhang J."/>
            <person name="Peng Z."/>
            <person name="Li Y."/>
            <person name="Li N."/>
            <person name="Wang J."/>
            <person name="Chen M."/>
            <person name="He Y."/>
            <person name="Tan F."/>
            <person name="Song X."/>
            <person name="Zheng Q."/>
            <person name="Huang R."/>
            <person name="Yang H."/>
            <person name="Du X."/>
            <person name="Chen L."/>
            <person name="Yang M."/>
            <person name="Gaffney P.M."/>
            <person name="Wang S."/>
            <person name="Luo L."/>
            <person name="She Z."/>
            <person name="Ming Y."/>
            <person name="Huang W."/>
            <person name="Zhang S."/>
            <person name="Huang B."/>
            <person name="Zhang Y."/>
            <person name="Qu T."/>
            <person name="Ni P."/>
            <person name="Miao G."/>
            <person name="Wang J."/>
            <person name="Wang Q."/>
            <person name="Steinberg C.E."/>
            <person name="Wang H."/>
            <person name="Li N."/>
            <person name="Qian L."/>
            <person name="Zhang G."/>
            <person name="Li Y."/>
            <person name="Yang H."/>
            <person name="Liu X."/>
            <person name="Wang J."/>
            <person name="Yin Y."/>
            <person name="Wang J."/>
        </authorList>
    </citation>
    <scope>NUCLEOTIDE SEQUENCE [LARGE SCALE GENOMIC DNA]</scope>
    <source>
        <strain evidence="2">05x7-T-G4-1.051#20</strain>
    </source>
</reference>
<dbReference type="Gene3D" id="3.90.320.10">
    <property type="match status" value="1"/>
</dbReference>
<name>K1QQZ5_MAGGI</name>
<evidence type="ECO:0000256" key="1">
    <source>
        <dbReference type="SAM" id="MobiDB-lite"/>
    </source>
</evidence>
<proteinExistence type="predicted"/>
<protein>
    <recommendedName>
        <fullName evidence="3">YqaJ viral recombinase domain-containing protein</fullName>
    </recommendedName>
</protein>
<organism evidence="2">
    <name type="scientific">Magallana gigas</name>
    <name type="common">Pacific oyster</name>
    <name type="synonym">Crassostrea gigas</name>
    <dbReference type="NCBI Taxonomy" id="29159"/>
    <lineage>
        <taxon>Eukaryota</taxon>
        <taxon>Metazoa</taxon>
        <taxon>Spiralia</taxon>
        <taxon>Lophotrochozoa</taxon>
        <taxon>Mollusca</taxon>
        <taxon>Bivalvia</taxon>
        <taxon>Autobranchia</taxon>
        <taxon>Pteriomorphia</taxon>
        <taxon>Ostreida</taxon>
        <taxon>Ostreoidea</taxon>
        <taxon>Ostreidae</taxon>
        <taxon>Magallana</taxon>
    </lineage>
</organism>
<dbReference type="HOGENOM" id="CLU_446368_0_0_1"/>
<gene>
    <name evidence="2" type="ORF">CGI_10018292</name>
</gene>
<evidence type="ECO:0000313" key="2">
    <source>
        <dbReference type="EMBL" id="EKC39382.1"/>
    </source>
</evidence>